<dbReference type="InterPro" id="IPR025340">
    <property type="entry name" value="DUF4246"/>
</dbReference>
<proteinExistence type="predicted"/>
<name>A0A1V6TPZ4_9EURO</name>
<evidence type="ECO:0000259" key="1">
    <source>
        <dbReference type="Pfam" id="PF14033"/>
    </source>
</evidence>
<protein>
    <submittedName>
        <fullName evidence="3">Uncharacterized protein</fullName>
    </submittedName>
</protein>
<dbReference type="AlphaFoldDB" id="A0A1V6TPZ4"/>
<keyword evidence="4" id="KW-1185">Reference proteome</keyword>
<dbReference type="PANTHER" id="PTHR33119:SF1">
    <property type="entry name" value="FE2OG DIOXYGENASE DOMAIN-CONTAINING PROTEIN"/>
    <property type="match status" value="1"/>
</dbReference>
<dbReference type="InterPro" id="IPR049207">
    <property type="entry name" value="DUF4246_N"/>
</dbReference>
<dbReference type="Pfam" id="PF14033">
    <property type="entry name" value="DUF4246"/>
    <property type="match status" value="1"/>
</dbReference>
<evidence type="ECO:0000259" key="2">
    <source>
        <dbReference type="Pfam" id="PF21666"/>
    </source>
</evidence>
<dbReference type="EMBL" id="MLKD01000003">
    <property type="protein sequence ID" value="OQE28438.1"/>
    <property type="molecule type" value="Genomic_DNA"/>
</dbReference>
<feature type="domain" description="DUF4246" evidence="1">
    <location>
        <begin position="115"/>
        <end position="563"/>
    </location>
</feature>
<dbReference type="Proteomes" id="UP000191285">
    <property type="component" value="Unassembled WGS sequence"/>
</dbReference>
<sequence>MFQHRANEEGFISARNNQDVRFKLPGYGRPLDYAPTEQNIYGVESRSMFPTAGDDRDIENGYTELPVQTLREIAMVGVMEEITDIPQWWKKISDPSITAEWKKKAMNSGKDITQNMANWIVDELAFKAMIYERFHCVGLYNGDVTKSDTIVPMSLVEEISSAAKVLEMEHESLQFYHPGSLNKQRDLLAMALYPLVYGKSRILPDKLIGLDEALRYAGHGEVIPVPSDKGVTREDMAWRVRARADISVRPYSRIFQALPSDLELDDAGQWHITTYINNLHPVKHRNLYGTIEKIFNCLVPQFNMSITPLRDMLHSRARIEYHKAEYLPVPKERASEEPQIKPREAHSEFEERFEKWRMKNFTAIQPDAGKFIPWAVPRCLMSKLPEDLPSPVRIEQGVDLKRDYKDRGLQIIVRLMGVDLTPEDPYYQTEWHVEGQMNEHICAAAFVTYENENMEDADMEFRNIVEAASLEEVEHEPKDYIWLQQIFGLENGEPAIQRAGSIKCAIGRAIIFPSTVQHRFTRFELKDKSKPGKSRSLAFYLVDPNIRIISTANIPPQRLDWTIDAPTDDGELARSMSKLALDNKDKKGNMPMSLKEALELRVDCLNELLEFGRYQQVAFESNVLML</sequence>
<reference evidence="4" key="1">
    <citation type="journal article" date="2017" name="Nat. Microbiol.">
        <title>Global analysis of biosynthetic gene clusters reveals vast potential of secondary metabolite production in Penicillium species.</title>
        <authorList>
            <person name="Nielsen J.C."/>
            <person name="Grijseels S."/>
            <person name="Prigent S."/>
            <person name="Ji B."/>
            <person name="Dainat J."/>
            <person name="Nielsen K.F."/>
            <person name="Frisvad J.C."/>
            <person name="Workman M."/>
            <person name="Nielsen J."/>
        </authorList>
    </citation>
    <scope>NUCLEOTIDE SEQUENCE [LARGE SCALE GENOMIC DNA]</scope>
    <source>
        <strain evidence="4">IBT 24891</strain>
    </source>
</reference>
<accession>A0A1V6TPZ4</accession>
<dbReference type="Pfam" id="PF21666">
    <property type="entry name" value="DUF4246_N"/>
    <property type="match status" value="1"/>
</dbReference>
<dbReference type="STRING" id="303698.A0A1V6TPZ4"/>
<dbReference type="OrthoDB" id="415532at2759"/>
<organism evidence="3 4">
    <name type="scientific">Penicillium steckii</name>
    <dbReference type="NCBI Taxonomy" id="303698"/>
    <lineage>
        <taxon>Eukaryota</taxon>
        <taxon>Fungi</taxon>
        <taxon>Dikarya</taxon>
        <taxon>Ascomycota</taxon>
        <taxon>Pezizomycotina</taxon>
        <taxon>Eurotiomycetes</taxon>
        <taxon>Eurotiomycetidae</taxon>
        <taxon>Eurotiales</taxon>
        <taxon>Aspergillaceae</taxon>
        <taxon>Penicillium</taxon>
    </lineage>
</organism>
<dbReference type="InterPro" id="IPR049192">
    <property type="entry name" value="DUF4246_C"/>
</dbReference>
<comment type="caution">
    <text evidence="3">The sequence shown here is derived from an EMBL/GenBank/DDBJ whole genome shotgun (WGS) entry which is preliminary data.</text>
</comment>
<evidence type="ECO:0000313" key="4">
    <source>
        <dbReference type="Proteomes" id="UP000191285"/>
    </source>
</evidence>
<feature type="domain" description="DUF4246" evidence="2">
    <location>
        <begin position="24"/>
        <end position="103"/>
    </location>
</feature>
<evidence type="ECO:0000313" key="3">
    <source>
        <dbReference type="EMBL" id="OQE28438.1"/>
    </source>
</evidence>
<gene>
    <name evidence="3" type="ORF">PENSTE_c003G05966</name>
</gene>
<dbReference type="PANTHER" id="PTHR33119">
    <property type="entry name" value="IFI3P"/>
    <property type="match status" value="1"/>
</dbReference>